<evidence type="ECO:0000313" key="2">
    <source>
        <dbReference type="EMBL" id="KAG0457310.1"/>
    </source>
</evidence>
<sequence length="309" mass="33383">MRRTAGMGGGGVLRALGRAVGSGVEGSKDSASPGPGTKSGTSALMVMVPSSGASGSNAVVAGGSRSSMLCFCDAEEWETVDVEEEGVEVEEEMGVSEGFERFVFGPVPSVDEAKEAVSTVQQIFVPVIFPEVIEGSSIEQEDVKDKAVVSTNTLPRTLSTGSQSDWVEPAMHLYSSKTYKSQEREKVLDAFRLLQINPSIQKIVVSLSSDRAVWDAVMKNEVVQEFRKSISEAENKEGPDEGPEASSTILRWFLDAKTRIMEVLDKIAKLLSQCTGKEHFCVVDDVLRSSFMLSVAVFIIIVMKRAQQS</sequence>
<dbReference type="PANTHER" id="PTHR33625:SF3">
    <property type="entry name" value="OS04G0550700 PROTEIN"/>
    <property type="match status" value="1"/>
</dbReference>
<reference evidence="2 3" key="1">
    <citation type="journal article" date="2020" name="Nat. Food">
        <title>A phased Vanilla planifolia genome enables genetic improvement of flavour and production.</title>
        <authorList>
            <person name="Hasing T."/>
            <person name="Tang H."/>
            <person name="Brym M."/>
            <person name="Khazi F."/>
            <person name="Huang T."/>
            <person name="Chambers A.H."/>
        </authorList>
    </citation>
    <scope>NUCLEOTIDE SEQUENCE [LARGE SCALE GENOMIC DNA]</scope>
    <source>
        <tissue evidence="2">Leaf</tissue>
    </source>
</reference>
<accession>A0A835PNL5</accession>
<gene>
    <name evidence="2" type="ORF">HPP92_022467</name>
</gene>
<dbReference type="EMBL" id="JADCNL010000012">
    <property type="protein sequence ID" value="KAG0457310.1"/>
    <property type="molecule type" value="Genomic_DNA"/>
</dbReference>
<dbReference type="Proteomes" id="UP000636800">
    <property type="component" value="Chromosome 12"/>
</dbReference>
<dbReference type="AlphaFoldDB" id="A0A835PNL5"/>
<proteinExistence type="predicted"/>
<name>A0A835PNL5_VANPL</name>
<evidence type="ECO:0000256" key="1">
    <source>
        <dbReference type="SAM" id="MobiDB-lite"/>
    </source>
</evidence>
<evidence type="ECO:0000313" key="3">
    <source>
        <dbReference type="Proteomes" id="UP000636800"/>
    </source>
</evidence>
<dbReference type="PANTHER" id="PTHR33625">
    <property type="entry name" value="OS08G0179900 PROTEIN"/>
    <property type="match status" value="1"/>
</dbReference>
<organism evidence="2 3">
    <name type="scientific">Vanilla planifolia</name>
    <name type="common">Vanilla</name>
    <dbReference type="NCBI Taxonomy" id="51239"/>
    <lineage>
        <taxon>Eukaryota</taxon>
        <taxon>Viridiplantae</taxon>
        <taxon>Streptophyta</taxon>
        <taxon>Embryophyta</taxon>
        <taxon>Tracheophyta</taxon>
        <taxon>Spermatophyta</taxon>
        <taxon>Magnoliopsida</taxon>
        <taxon>Liliopsida</taxon>
        <taxon>Asparagales</taxon>
        <taxon>Orchidaceae</taxon>
        <taxon>Vanilloideae</taxon>
        <taxon>Vanilleae</taxon>
        <taxon>Vanilla</taxon>
    </lineage>
</organism>
<feature type="region of interest" description="Disordered" evidence="1">
    <location>
        <begin position="22"/>
        <end position="43"/>
    </location>
</feature>
<keyword evidence="3" id="KW-1185">Reference proteome</keyword>
<protein>
    <submittedName>
        <fullName evidence="2">Uncharacterized protein</fullName>
    </submittedName>
</protein>
<comment type="caution">
    <text evidence="2">The sequence shown here is derived from an EMBL/GenBank/DDBJ whole genome shotgun (WGS) entry which is preliminary data.</text>
</comment>